<comment type="caution">
    <text evidence="2">The sequence shown here is derived from an EMBL/GenBank/DDBJ whole genome shotgun (WGS) entry which is preliminary data.</text>
</comment>
<evidence type="ECO:0000259" key="1">
    <source>
        <dbReference type="Pfam" id="PF13590"/>
    </source>
</evidence>
<dbReference type="InterPro" id="IPR025411">
    <property type="entry name" value="DUF4136"/>
</dbReference>
<organism evidence="2 3">
    <name type="scientific">Sandaracinobacter neustonicus</name>
    <dbReference type="NCBI Taxonomy" id="1715348"/>
    <lineage>
        <taxon>Bacteria</taxon>
        <taxon>Pseudomonadati</taxon>
        <taxon>Pseudomonadota</taxon>
        <taxon>Alphaproteobacteria</taxon>
        <taxon>Sphingomonadales</taxon>
        <taxon>Sphingosinicellaceae</taxon>
        <taxon>Sandaracinobacter</taxon>
    </lineage>
</organism>
<evidence type="ECO:0000313" key="3">
    <source>
        <dbReference type="Proteomes" id="UP000319897"/>
    </source>
</evidence>
<reference evidence="2 3" key="1">
    <citation type="submission" date="2019-06" db="EMBL/GenBank/DDBJ databases">
        <authorList>
            <person name="Lee I."/>
            <person name="Jang G.I."/>
            <person name="Hwang C.Y."/>
        </authorList>
    </citation>
    <scope>NUCLEOTIDE SEQUENCE [LARGE SCALE GENOMIC DNA]</scope>
    <source>
        <strain evidence="2 3">PAMC 28131</strain>
    </source>
</reference>
<proteinExistence type="predicted"/>
<name>A0A501XNY9_9SPHN</name>
<feature type="domain" description="DUF4136" evidence="1">
    <location>
        <begin position="100"/>
        <end position="234"/>
    </location>
</feature>
<evidence type="ECO:0000313" key="2">
    <source>
        <dbReference type="EMBL" id="TPE62189.1"/>
    </source>
</evidence>
<protein>
    <submittedName>
        <fullName evidence="2">DUF4136 domain-containing protein</fullName>
    </submittedName>
</protein>
<dbReference type="Proteomes" id="UP000319897">
    <property type="component" value="Unassembled WGS sequence"/>
</dbReference>
<dbReference type="AlphaFoldDB" id="A0A501XNY9"/>
<accession>A0A501XNY9</accession>
<dbReference type="EMBL" id="VFSU01000019">
    <property type="protein sequence ID" value="TPE62189.1"/>
    <property type="molecule type" value="Genomic_DNA"/>
</dbReference>
<dbReference type="OrthoDB" id="7428103at2"/>
<gene>
    <name evidence="2" type="ORF">FJQ54_06565</name>
</gene>
<dbReference type="Pfam" id="PF13590">
    <property type="entry name" value="DUF4136"/>
    <property type="match status" value="1"/>
</dbReference>
<sequence length="244" mass="25933">MRSKPSSPGQRARRRFRPACRSAAAIWIDATNRAGIPPKLAVERTGNEPGEPDMKRKIFAATSIALMVALSACGRGGTYADVARFHTNQPINRGTLFIQPADPAIANSLEFRTHAESVAVEMRRQGFQTVPDAGQAQYVATLDITQTDGTTVTRPGTTVGVPVGPTIIATPVGRGPRNSSERTTTVAVQIQRQSDGQKVWEGRASKTATAGSQQATLTWAVPALAGALFTDFPGTPGVTQQVRI</sequence>
<keyword evidence="3" id="KW-1185">Reference proteome</keyword>